<dbReference type="GO" id="GO:0004029">
    <property type="term" value="F:aldehyde dehydrogenase (NAD+) activity"/>
    <property type="evidence" value="ECO:0007669"/>
    <property type="project" value="TreeGrafter"/>
</dbReference>
<feature type="domain" description="NmrA-like" evidence="1">
    <location>
        <begin position="13"/>
        <end position="85"/>
    </location>
</feature>
<sequence>MRFGLTWHENNRTGATGYVGGEVLHRIVASATSKHQIACLVRDAEKELVVRKAFPDVRVVRGDLDDTSLIETESRNADIVFHLASTNHDRSAAAITKGLGDASRSSPGYWIQISGASMFSGPDIKEGRYGEPGSKIYDDLKDTVEIRSIITENPKRVVDNLVLAQDPSKIKTALVVGPLIYGVGRGPVNTRSIQAPEIARITLQQRQGFRLGAGLSCWSNIHSHDLSSLFLALLDAAVDGRSGLWNEDGIYLPENGKMAFGELSAQIAKEAHAQGFLDTASVDRTIDADEANRLSPHGAVLWGTNAMLSSSRARANLKWHPSEPSLEDEIPAIVHDEAVRLGPARTE</sequence>
<organism evidence="2 3">
    <name type="scientific">Coniosporium apollinis (strain CBS 100218)</name>
    <name type="common">Rock-inhabiting black yeast</name>
    <dbReference type="NCBI Taxonomy" id="1168221"/>
    <lineage>
        <taxon>Eukaryota</taxon>
        <taxon>Fungi</taxon>
        <taxon>Dikarya</taxon>
        <taxon>Ascomycota</taxon>
        <taxon>Pezizomycotina</taxon>
        <taxon>Dothideomycetes</taxon>
        <taxon>Dothideomycetes incertae sedis</taxon>
        <taxon>Coniosporium</taxon>
    </lineage>
</organism>
<evidence type="ECO:0000313" key="3">
    <source>
        <dbReference type="Proteomes" id="UP000016924"/>
    </source>
</evidence>
<evidence type="ECO:0000313" key="2">
    <source>
        <dbReference type="EMBL" id="EON66465.1"/>
    </source>
</evidence>
<dbReference type="AlphaFoldDB" id="R7YX10"/>
<dbReference type="STRING" id="1168221.R7YX10"/>
<dbReference type="Proteomes" id="UP000016924">
    <property type="component" value="Unassembled WGS sequence"/>
</dbReference>
<dbReference type="eggNOG" id="KOG1502">
    <property type="taxonomic scope" value="Eukaryota"/>
</dbReference>
<proteinExistence type="predicted"/>
<dbReference type="InterPro" id="IPR051783">
    <property type="entry name" value="NAD(P)-dependent_oxidoreduct"/>
</dbReference>
<accession>R7YX10</accession>
<dbReference type="EMBL" id="JH767580">
    <property type="protein sequence ID" value="EON66465.1"/>
    <property type="molecule type" value="Genomic_DNA"/>
</dbReference>
<dbReference type="PANTHER" id="PTHR48079:SF8">
    <property type="entry name" value="NAD(P)-BINDING DOMAIN-CONTAINING PROTEIN"/>
    <property type="match status" value="1"/>
</dbReference>
<dbReference type="GO" id="GO:0005737">
    <property type="term" value="C:cytoplasm"/>
    <property type="evidence" value="ECO:0007669"/>
    <property type="project" value="TreeGrafter"/>
</dbReference>
<dbReference type="HOGENOM" id="CLU_007383_12_2_1"/>
<dbReference type="GeneID" id="19902874"/>
<dbReference type="InterPro" id="IPR036291">
    <property type="entry name" value="NAD(P)-bd_dom_sf"/>
</dbReference>
<protein>
    <recommendedName>
        <fullName evidence="1">NmrA-like domain-containing protein</fullName>
    </recommendedName>
</protein>
<gene>
    <name evidence="2" type="ORF">W97_05563</name>
</gene>
<name>R7YX10_CONA1</name>
<dbReference type="OrthoDB" id="2130169at2759"/>
<dbReference type="PANTHER" id="PTHR48079">
    <property type="entry name" value="PROTEIN YEEZ"/>
    <property type="match status" value="1"/>
</dbReference>
<keyword evidence="3" id="KW-1185">Reference proteome</keyword>
<dbReference type="InterPro" id="IPR008030">
    <property type="entry name" value="NmrA-like"/>
</dbReference>
<reference evidence="3" key="1">
    <citation type="submission" date="2012-06" db="EMBL/GenBank/DDBJ databases">
        <title>The genome sequence of Coniosporium apollinis CBS 100218.</title>
        <authorList>
            <consortium name="The Broad Institute Genome Sequencing Platform"/>
            <person name="Cuomo C."/>
            <person name="Gorbushina A."/>
            <person name="Noack S."/>
            <person name="Walker B."/>
            <person name="Young S.K."/>
            <person name="Zeng Q."/>
            <person name="Gargeya S."/>
            <person name="Fitzgerald M."/>
            <person name="Haas B."/>
            <person name="Abouelleil A."/>
            <person name="Alvarado L."/>
            <person name="Arachchi H.M."/>
            <person name="Berlin A.M."/>
            <person name="Chapman S.B."/>
            <person name="Goldberg J."/>
            <person name="Griggs A."/>
            <person name="Gujja S."/>
            <person name="Hansen M."/>
            <person name="Howarth C."/>
            <person name="Imamovic A."/>
            <person name="Larimer J."/>
            <person name="McCowan C."/>
            <person name="Montmayeur A."/>
            <person name="Murphy C."/>
            <person name="Neiman D."/>
            <person name="Pearson M."/>
            <person name="Priest M."/>
            <person name="Roberts A."/>
            <person name="Saif S."/>
            <person name="Shea T."/>
            <person name="Sisk P."/>
            <person name="Sykes S."/>
            <person name="Wortman J."/>
            <person name="Nusbaum C."/>
            <person name="Birren B."/>
        </authorList>
    </citation>
    <scope>NUCLEOTIDE SEQUENCE [LARGE SCALE GENOMIC DNA]</scope>
    <source>
        <strain evidence="3">CBS 100218</strain>
    </source>
</reference>
<dbReference type="Pfam" id="PF05368">
    <property type="entry name" value="NmrA"/>
    <property type="match status" value="1"/>
</dbReference>
<dbReference type="SUPFAM" id="SSF51735">
    <property type="entry name" value="NAD(P)-binding Rossmann-fold domains"/>
    <property type="match status" value="1"/>
</dbReference>
<dbReference type="Gene3D" id="3.40.50.720">
    <property type="entry name" value="NAD(P)-binding Rossmann-like Domain"/>
    <property type="match status" value="1"/>
</dbReference>
<evidence type="ECO:0000259" key="1">
    <source>
        <dbReference type="Pfam" id="PF05368"/>
    </source>
</evidence>
<dbReference type="OMA" id="ATPSPIW"/>
<dbReference type="RefSeq" id="XP_007781782.1">
    <property type="nucleotide sequence ID" value="XM_007783592.1"/>
</dbReference>